<dbReference type="STRING" id="1765967.BW247_00820"/>
<dbReference type="Proteomes" id="UP000243807">
    <property type="component" value="Chromosome"/>
</dbReference>
<reference evidence="1 2" key="1">
    <citation type="submission" date="2017-01" db="EMBL/GenBank/DDBJ databases">
        <title>Draft sequence of Acidihalobacter ferrooxidans strain DSM 14175 (strain V8).</title>
        <authorList>
            <person name="Khaleque H.N."/>
            <person name="Ramsay J.P."/>
            <person name="Murphy R.J.T."/>
            <person name="Kaksonen A.H."/>
            <person name="Boxall N.J."/>
            <person name="Watkin E.L.J."/>
        </authorList>
    </citation>
    <scope>NUCLEOTIDE SEQUENCE [LARGE SCALE GENOMIC DNA]</scope>
    <source>
        <strain evidence="1 2">V8</strain>
    </source>
</reference>
<dbReference type="PANTHER" id="PTHR11941:SF45">
    <property type="entry name" value="ENOYL-COA DELTA ISOMERASE 1, MITOCHONDRIAL"/>
    <property type="match status" value="1"/>
</dbReference>
<dbReference type="GO" id="GO:0003824">
    <property type="term" value="F:catalytic activity"/>
    <property type="evidence" value="ECO:0007669"/>
    <property type="project" value="UniProtKB-ARBA"/>
</dbReference>
<dbReference type="InterPro" id="IPR001753">
    <property type="entry name" value="Enoyl-CoA_hydra/iso"/>
</dbReference>
<protein>
    <recommendedName>
        <fullName evidence="3">Enoyl-CoA hydratase</fullName>
    </recommendedName>
</protein>
<keyword evidence="2" id="KW-1185">Reference proteome</keyword>
<dbReference type="EMBL" id="CP019434">
    <property type="protein sequence ID" value="APZ41815.1"/>
    <property type="molecule type" value="Genomic_DNA"/>
</dbReference>
<dbReference type="InterPro" id="IPR029045">
    <property type="entry name" value="ClpP/crotonase-like_dom_sf"/>
</dbReference>
<organism evidence="1 2">
    <name type="scientific">Acidihalobacter ferrooxydans</name>
    <dbReference type="NCBI Taxonomy" id="1765967"/>
    <lineage>
        <taxon>Bacteria</taxon>
        <taxon>Pseudomonadati</taxon>
        <taxon>Pseudomonadota</taxon>
        <taxon>Gammaproteobacteria</taxon>
        <taxon>Chromatiales</taxon>
        <taxon>Ectothiorhodospiraceae</taxon>
        <taxon>Acidihalobacter</taxon>
    </lineage>
</organism>
<gene>
    <name evidence="1" type="ORF">BW247_00820</name>
</gene>
<dbReference type="OrthoDB" id="9807606at2"/>
<dbReference type="SUPFAM" id="SSF52096">
    <property type="entry name" value="ClpP/crotonase"/>
    <property type="match status" value="1"/>
</dbReference>
<dbReference type="AlphaFoldDB" id="A0A1P8UD85"/>
<dbReference type="PANTHER" id="PTHR11941">
    <property type="entry name" value="ENOYL-COA HYDRATASE-RELATED"/>
    <property type="match status" value="1"/>
</dbReference>
<accession>A0A1P8UD85</accession>
<proteinExistence type="predicted"/>
<evidence type="ECO:0000313" key="2">
    <source>
        <dbReference type="Proteomes" id="UP000243807"/>
    </source>
</evidence>
<dbReference type="KEGG" id="afy:BW247_00820"/>
<evidence type="ECO:0008006" key="3">
    <source>
        <dbReference type="Google" id="ProtNLM"/>
    </source>
</evidence>
<dbReference type="CDD" id="cd06558">
    <property type="entry name" value="crotonase-like"/>
    <property type="match status" value="1"/>
</dbReference>
<dbReference type="Pfam" id="PF00378">
    <property type="entry name" value="ECH_1"/>
    <property type="match status" value="1"/>
</dbReference>
<evidence type="ECO:0000313" key="1">
    <source>
        <dbReference type="EMBL" id="APZ41815.1"/>
    </source>
</evidence>
<sequence length="262" mass="27824">MDVPMSIDYAEVAPGIGLLTLNRPPANALSPDLLAELDEKLRGAVKDGARAVVLAGQPGLFSAGFDVPLLLTLGETAMQSFWRTFFEVLRTLATSPIPVGTAITGHCPAGGTVLSLFTDYRIAAQGEFKLGLNEVEVGLSMPPLVFAAFRRLIGARAAEQYAVAGSLIPPAEALACGLVDAVVPPERVVEEALTRAAQLAALPPNALAATRALARADLVDLFNDLSEDLYREMNVIWFGTETQTAMRALLNRIADNKKRADA</sequence>
<dbReference type="Gene3D" id="3.90.226.10">
    <property type="entry name" value="2-enoyl-CoA Hydratase, Chain A, domain 1"/>
    <property type="match status" value="1"/>
</dbReference>
<dbReference type="GO" id="GO:0006635">
    <property type="term" value="P:fatty acid beta-oxidation"/>
    <property type="evidence" value="ECO:0007669"/>
    <property type="project" value="TreeGrafter"/>
</dbReference>
<name>A0A1P8UD85_9GAMM</name>